<dbReference type="PROSITE" id="PS51318">
    <property type="entry name" value="TAT"/>
    <property type="match status" value="1"/>
</dbReference>
<gene>
    <name evidence="2" type="ORF">BRM3_11145</name>
</gene>
<name>A0ABY6FZC3_9MICO</name>
<accession>A0ABY6FZC3</accession>
<dbReference type="RefSeq" id="WP_263593383.1">
    <property type="nucleotide sequence ID" value="NZ_CP107020.1"/>
</dbReference>
<keyword evidence="3" id="KW-1185">Reference proteome</keyword>
<sequence>MTTARRRPTATRRSRLRRAAPLGVACAVLALAACSAPPWQTADAAHQAATSTSTSASAAPTEAATVPAAASSASTAATASPAATPTAPAVANDLATGSAEHELPAGAMTLTAKYWSERDLRDWTAQSVKPLTIGLSATGGDTLHLDSVVVSVEALTADGWVAVPADAVTPPTLGGASPDIAAPSSAGLTVLVAGVDKDASALRFTIVYGVSSGSGSAQVDAVGNDSLVVPLAGGDYAAES</sequence>
<keyword evidence="1" id="KW-0732">Signal</keyword>
<organism evidence="2 3">
    <name type="scientific">Brachybacterium huguangmaarense</name>
    <dbReference type="NCBI Taxonomy" id="1652028"/>
    <lineage>
        <taxon>Bacteria</taxon>
        <taxon>Bacillati</taxon>
        <taxon>Actinomycetota</taxon>
        <taxon>Actinomycetes</taxon>
        <taxon>Micrococcales</taxon>
        <taxon>Dermabacteraceae</taxon>
        <taxon>Brachybacterium</taxon>
    </lineage>
</organism>
<dbReference type="InterPro" id="IPR006311">
    <property type="entry name" value="TAT_signal"/>
</dbReference>
<evidence type="ECO:0000313" key="2">
    <source>
        <dbReference type="EMBL" id="UYG16170.1"/>
    </source>
</evidence>
<evidence type="ECO:0000313" key="3">
    <source>
        <dbReference type="Proteomes" id="UP001164305"/>
    </source>
</evidence>
<dbReference type="PROSITE" id="PS51257">
    <property type="entry name" value="PROKAR_LIPOPROTEIN"/>
    <property type="match status" value="1"/>
</dbReference>
<feature type="signal peptide" evidence="1">
    <location>
        <begin position="1"/>
        <end position="32"/>
    </location>
</feature>
<dbReference type="Proteomes" id="UP001164305">
    <property type="component" value="Chromosome"/>
</dbReference>
<protein>
    <submittedName>
        <fullName evidence="2">Uncharacterized protein</fullName>
    </submittedName>
</protein>
<proteinExistence type="predicted"/>
<reference evidence="2" key="1">
    <citation type="submission" date="2022-10" db="EMBL/GenBank/DDBJ databases">
        <title>Whole-Genome Sequencing of Brachybacterium huguangmaarense BRM-3, Isolated from Betula schmidtii.</title>
        <authorList>
            <person name="Haam D."/>
        </authorList>
    </citation>
    <scope>NUCLEOTIDE SEQUENCE</scope>
    <source>
        <strain evidence="2">BRM-3</strain>
    </source>
</reference>
<evidence type="ECO:0000256" key="1">
    <source>
        <dbReference type="SAM" id="SignalP"/>
    </source>
</evidence>
<feature type="chain" id="PRO_5045386499" evidence="1">
    <location>
        <begin position="33"/>
        <end position="240"/>
    </location>
</feature>
<dbReference type="EMBL" id="CP107020">
    <property type="protein sequence ID" value="UYG16170.1"/>
    <property type="molecule type" value="Genomic_DNA"/>
</dbReference>